<dbReference type="GO" id="GO:0022857">
    <property type="term" value="F:transmembrane transporter activity"/>
    <property type="evidence" value="ECO:0007669"/>
    <property type="project" value="InterPro"/>
</dbReference>
<dbReference type="InterPro" id="IPR020846">
    <property type="entry name" value="MFS_dom"/>
</dbReference>
<sequence>MLAYLVVLAGVTTALHIWKLPPALPALQAELGLSLVESGFLLSLVQMAGMTLGLVMGLFAEKIGLRRCLLLGLLLLSVASAAGAVFVDKTLMLVFRAIEGCGFLMVVMPGPALIRRLVKPNQLARLLGVWGCYIPIGAVIILLAGSWLLSMANWRVLWWLLTFITLVVMVFAWRALPSDPPRLARAERSSVWRIIGTTLGAEQIWLVALCFGFYAAQWISVIGFLPTIYSVAGVSGPVAGVLTAVVAGSNAVGCYVAGGLLHRGASARTLMITGYVTMAATAFVAFGLHMPVPVQFLMILVFSTVGGLIPTTLFLLVIKLAPSTETTSTSIGWMQQMSAAGQFAGPPAVAWVATLAGGWASTWVFTGMCALIGIGMTLRLGAKLKARG</sequence>
<dbReference type="PANTHER" id="PTHR43124:SF3">
    <property type="entry name" value="CHLORAMPHENICOL EFFLUX PUMP RV0191"/>
    <property type="match status" value="1"/>
</dbReference>
<dbReference type="CDD" id="cd06174">
    <property type="entry name" value="MFS"/>
    <property type="match status" value="1"/>
</dbReference>
<reference evidence="8 9" key="1">
    <citation type="submission" date="2018-04" db="EMBL/GenBank/DDBJ databases">
        <title>Genomic Encyclopedia of Type Strains, Phase IV (KMG-IV): sequencing the most valuable type-strain genomes for metagenomic binning, comparative biology and taxonomic classification.</title>
        <authorList>
            <person name="Goeker M."/>
        </authorList>
    </citation>
    <scope>NUCLEOTIDE SEQUENCE [LARGE SCALE GENOMIC DNA]</scope>
    <source>
        <strain evidence="8 9">DSM 10065</strain>
    </source>
</reference>
<keyword evidence="2" id="KW-1003">Cell membrane</keyword>
<dbReference type="STRING" id="1231391.GCA_000308195_02239"/>
<keyword evidence="9" id="KW-1185">Reference proteome</keyword>
<evidence type="ECO:0000256" key="1">
    <source>
        <dbReference type="ARBA" id="ARBA00004651"/>
    </source>
</evidence>
<evidence type="ECO:0000256" key="2">
    <source>
        <dbReference type="ARBA" id="ARBA00022475"/>
    </source>
</evidence>
<feature type="transmembrane region" description="Helical" evidence="6">
    <location>
        <begin position="270"/>
        <end position="290"/>
    </location>
</feature>
<feature type="transmembrane region" description="Helical" evidence="6">
    <location>
        <begin position="238"/>
        <end position="258"/>
    </location>
</feature>
<feature type="transmembrane region" description="Helical" evidence="6">
    <location>
        <begin position="204"/>
        <end position="232"/>
    </location>
</feature>
<feature type="transmembrane region" description="Helical" evidence="6">
    <location>
        <begin position="156"/>
        <end position="176"/>
    </location>
</feature>
<name>A0A2U1CIS1_9BURK</name>
<dbReference type="OrthoDB" id="6368326at2"/>
<feature type="transmembrane region" description="Helical" evidence="6">
    <location>
        <begin position="126"/>
        <end position="150"/>
    </location>
</feature>
<comment type="caution">
    <text evidence="8">The sequence shown here is derived from an EMBL/GenBank/DDBJ whole genome shotgun (WGS) entry which is preliminary data.</text>
</comment>
<dbReference type="SUPFAM" id="SSF103473">
    <property type="entry name" value="MFS general substrate transporter"/>
    <property type="match status" value="1"/>
</dbReference>
<organism evidence="8 9">
    <name type="scientific">Pusillimonas noertemannii</name>
    <dbReference type="NCBI Taxonomy" id="305977"/>
    <lineage>
        <taxon>Bacteria</taxon>
        <taxon>Pseudomonadati</taxon>
        <taxon>Pseudomonadota</taxon>
        <taxon>Betaproteobacteria</taxon>
        <taxon>Burkholderiales</taxon>
        <taxon>Alcaligenaceae</taxon>
        <taxon>Pusillimonas</taxon>
    </lineage>
</organism>
<feature type="domain" description="Major facilitator superfamily (MFS) profile" evidence="7">
    <location>
        <begin position="1"/>
        <end position="385"/>
    </location>
</feature>
<accession>A0A2U1CIS1</accession>
<keyword evidence="3 6" id="KW-0812">Transmembrane</keyword>
<evidence type="ECO:0000256" key="4">
    <source>
        <dbReference type="ARBA" id="ARBA00022989"/>
    </source>
</evidence>
<dbReference type="InterPro" id="IPR011701">
    <property type="entry name" value="MFS"/>
</dbReference>
<gene>
    <name evidence="8" type="ORF">C7440_3410</name>
</gene>
<dbReference type="Pfam" id="PF07690">
    <property type="entry name" value="MFS_1"/>
    <property type="match status" value="1"/>
</dbReference>
<feature type="transmembrane region" description="Helical" evidence="6">
    <location>
        <begin position="339"/>
        <end position="357"/>
    </location>
</feature>
<dbReference type="PROSITE" id="PS50850">
    <property type="entry name" value="MFS"/>
    <property type="match status" value="1"/>
</dbReference>
<feature type="transmembrane region" description="Helical" evidence="6">
    <location>
        <begin position="296"/>
        <end position="318"/>
    </location>
</feature>
<dbReference type="PANTHER" id="PTHR43124">
    <property type="entry name" value="PURINE EFFLUX PUMP PBUE"/>
    <property type="match status" value="1"/>
</dbReference>
<evidence type="ECO:0000259" key="7">
    <source>
        <dbReference type="PROSITE" id="PS50850"/>
    </source>
</evidence>
<proteinExistence type="predicted"/>
<evidence type="ECO:0000256" key="5">
    <source>
        <dbReference type="ARBA" id="ARBA00023136"/>
    </source>
</evidence>
<evidence type="ECO:0000256" key="6">
    <source>
        <dbReference type="SAM" id="Phobius"/>
    </source>
</evidence>
<keyword evidence="5 6" id="KW-0472">Membrane</keyword>
<dbReference type="Proteomes" id="UP000246145">
    <property type="component" value="Unassembled WGS sequence"/>
</dbReference>
<feature type="transmembrane region" description="Helical" evidence="6">
    <location>
        <begin position="363"/>
        <end position="382"/>
    </location>
</feature>
<feature type="transmembrane region" description="Helical" evidence="6">
    <location>
        <begin position="68"/>
        <end position="87"/>
    </location>
</feature>
<feature type="transmembrane region" description="Helical" evidence="6">
    <location>
        <begin position="93"/>
        <end position="114"/>
    </location>
</feature>
<dbReference type="EMBL" id="QEKO01000006">
    <property type="protein sequence ID" value="PVY60906.1"/>
    <property type="molecule type" value="Genomic_DNA"/>
</dbReference>
<feature type="transmembrane region" description="Helical" evidence="6">
    <location>
        <begin position="38"/>
        <end position="59"/>
    </location>
</feature>
<dbReference type="AlphaFoldDB" id="A0A2U1CIS1"/>
<dbReference type="GO" id="GO:0005886">
    <property type="term" value="C:plasma membrane"/>
    <property type="evidence" value="ECO:0007669"/>
    <property type="project" value="UniProtKB-SubCell"/>
</dbReference>
<evidence type="ECO:0000313" key="8">
    <source>
        <dbReference type="EMBL" id="PVY60906.1"/>
    </source>
</evidence>
<dbReference type="InterPro" id="IPR036259">
    <property type="entry name" value="MFS_trans_sf"/>
</dbReference>
<keyword evidence="4 6" id="KW-1133">Transmembrane helix</keyword>
<dbReference type="InterPro" id="IPR050189">
    <property type="entry name" value="MFS_Efflux_Transporters"/>
</dbReference>
<evidence type="ECO:0000256" key="3">
    <source>
        <dbReference type="ARBA" id="ARBA00022692"/>
    </source>
</evidence>
<evidence type="ECO:0000313" key="9">
    <source>
        <dbReference type="Proteomes" id="UP000246145"/>
    </source>
</evidence>
<protein>
    <submittedName>
        <fullName evidence="8">Putative MFS family arabinose efflux permease</fullName>
    </submittedName>
</protein>
<dbReference type="Gene3D" id="1.20.1250.20">
    <property type="entry name" value="MFS general substrate transporter like domains"/>
    <property type="match status" value="1"/>
</dbReference>
<comment type="subcellular location">
    <subcellularLocation>
        <location evidence="1">Cell membrane</location>
        <topology evidence="1">Multi-pass membrane protein</topology>
    </subcellularLocation>
</comment>